<reference evidence="3 4" key="1">
    <citation type="journal article" date="2020" name="Nat. Commun.">
        <title>Genome of Tripterygium wilfordii and identification of cytochrome P450 involved in triptolide biosynthesis.</title>
        <authorList>
            <person name="Tu L."/>
            <person name="Su P."/>
            <person name="Zhang Z."/>
            <person name="Gao L."/>
            <person name="Wang J."/>
            <person name="Hu T."/>
            <person name="Zhou J."/>
            <person name="Zhang Y."/>
            <person name="Zhao Y."/>
            <person name="Liu Y."/>
            <person name="Song Y."/>
            <person name="Tong Y."/>
            <person name="Lu Y."/>
            <person name="Yang J."/>
            <person name="Xu C."/>
            <person name="Jia M."/>
            <person name="Peters R.J."/>
            <person name="Huang L."/>
            <person name="Gao W."/>
        </authorList>
    </citation>
    <scope>NUCLEOTIDE SEQUENCE [LARGE SCALE GENOMIC DNA]</scope>
    <source>
        <strain evidence="4">cv. XIE 37</strain>
        <tissue evidence="3">Leaf</tissue>
    </source>
</reference>
<dbReference type="AlphaFoldDB" id="A0A7J7C068"/>
<dbReference type="Proteomes" id="UP000593562">
    <property type="component" value="Unassembled WGS sequence"/>
</dbReference>
<sequence length="153" mass="17551">MKSHNRKLQAYNDGVYAIPSLSAVHNLPSSPSPPSREPIFIQSAPPPQQQYQQPITAFDSSMVLTVLVLLTALFFMGFFSIYIRRFSDDHTPINNSRYHRRRPQNPPPLIQCVKGLTRKSYGRCRCIITMRTPSTRLIVRYVSGSWKSKRSLK</sequence>
<evidence type="ECO:0000256" key="2">
    <source>
        <dbReference type="SAM" id="Phobius"/>
    </source>
</evidence>
<name>A0A7J7C068_TRIWF</name>
<dbReference type="EMBL" id="JAAARO010000022">
    <property type="protein sequence ID" value="KAF5727488.1"/>
    <property type="molecule type" value="Genomic_DNA"/>
</dbReference>
<evidence type="ECO:0000256" key="1">
    <source>
        <dbReference type="SAM" id="MobiDB-lite"/>
    </source>
</evidence>
<accession>A0A7J7C068</accession>
<keyword evidence="2" id="KW-0472">Membrane</keyword>
<feature type="region of interest" description="Disordered" evidence="1">
    <location>
        <begin position="26"/>
        <end position="47"/>
    </location>
</feature>
<organism evidence="3 4">
    <name type="scientific">Tripterygium wilfordii</name>
    <name type="common">Thunder God vine</name>
    <dbReference type="NCBI Taxonomy" id="458696"/>
    <lineage>
        <taxon>Eukaryota</taxon>
        <taxon>Viridiplantae</taxon>
        <taxon>Streptophyta</taxon>
        <taxon>Embryophyta</taxon>
        <taxon>Tracheophyta</taxon>
        <taxon>Spermatophyta</taxon>
        <taxon>Magnoliopsida</taxon>
        <taxon>eudicotyledons</taxon>
        <taxon>Gunneridae</taxon>
        <taxon>Pentapetalae</taxon>
        <taxon>rosids</taxon>
        <taxon>fabids</taxon>
        <taxon>Celastrales</taxon>
        <taxon>Celastraceae</taxon>
        <taxon>Tripterygium</taxon>
    </lineage>
</organism>
<keyword evidence="2" id="KW-1133">Transmembrane helix</keyword>
<dbReference type="InParanoid" id="A0A7J7C068"/>
<evidence type="ECO:0000313" key="4">
    <source>
        <dbReference type="Proteomes" id="UP000593562"/>
    </source>
</evidence>
<feature type="transmembrane region" description="Helical" evidence="2">
    <location>
        <begin position="62"/>
        <end position="83"/>
    </location>
</feature>
<proteinExistence type="predicted"/>
<keyword evidence="4" id="KW-1185">Reference proteome</keyword>
<comment type="caution">
    <text evidence="3">The sequence shown here is derived from an EMBL/GenBank/DDBJ whole genome shotgun (WGS) entry which is preliminary data.</text>
</comment>
<keyword evidence="2" id="KW-0812">Transmembrane</keyword>
<evidence type="ECO:0000313" key="3">
    <source>
        <dbReference type="EMBL" id="KAF5727488.1"/>
    </source>
</evidence>
<gene>
    <name evidence="3" type="ORF">HS088_TW22G01181</name>
</gene>
<protein>
    <submittedName>
        <fullName evidence="3">Putative zinc finger protein</fullName>
    </submittedName>
</protein>